<dbReference type="OrthoDB" id="8191639at2759"/>
<evidence type="ECO:0000256" key="5">
    <source>
        <dbReference type="ARBA" id="ARBA00022839"/>
    </source>
</evidence>
<feature type="domain" description="Exonuclease" evidence="8">
    <location>
        <begin position="347"/>
        <end position="506"/>
    </location>
</feature>
<dbReference type="Gene3D" id="3.30.420.10">
    <property type="entry name" value="Ribonuclease H-like superfamily/Ribonuclease H"/>
    <property type="match status" value="1"/>
</dbReference>
<comment type="similarity">
    <text evidence="2">Belongs to the REXO1/REXO3 family.</text>
</comment>
<dbReference type="EMBL" id="MCGR01000006">
    <property type="protein sequence ID" value="ORY89389.1"/>
    <property type="molecule type" value="Genomic_DNA"/>
</dbReference>
<dbReference type="GO" id="GO:0005634">
    <property type="term" value="C:nucleus"/>
    <property type="evidence" value="ECO:0007669"/>
    <property type="project" value="UniProtKB-SubCell"/>
</dbReference>
<comment type="subcellular location">
    <subcellularLocation>
        <location evidence="1">Nucleus</location>
    </subcellularLocation>
</comment>
<dbReference type="GO" id="GO:0004527">
    <property type="term" value="F:exonuclease activity"/>
    <property type="evidence" value="ECO:0007669"/>
    <property type="project" value="UniProtKB-KW"/>
</dbReference>
<dbReference type="SMART" id="SM00479">
    <property type="entry name" value="EXOIII"/>
    <property type="match status" value="1"/>
</dbReference>
<dbReference type="InterPro" id="IPR034922">
    <property type="entry name" value="REX1-like_exo"/>
</dbReference>
<comment type="caution">
    <text evidence="9">The sequence shown here is derived from an EMBL/GenBank/DDBJ whole genome shotgun (WGS) entry which is preliminary data.</text>
</comment>
<evidence type="ECO:0000256" key="2">
    <source>
        <dbReference type="ARBA" id="ARBA00006357"/>
    </source>
</evidence>
<dbReference type="InterPro" id="IPR013520">
    <property type="entry name" value="Ribonucl_H"/>
</dbReference>
<evidence type="ECO:0000313" key="10">
    <source>
        <dbReference type="Proteomes" id="UP000193467"/>
    </source>
</evidence>
<dbReference type="GO" id="GO:0010629">
    <property type="term" value="P:negative regulation of gene expression"/>
    <property type="evidence" value="ECO:0007669"/>
    <property type="project" value="UniProtKB-ARBA"/>
</dbReference>
<keyword evidence="3" id="KW-0540">Nuclease</keyword>
<keyword evidence="10" id="KW-1185">Reference proteome</keyword>
<dbReference type="InParanoid" id="A0A1Y2G0Z9"/>
<dbReference type="FunFam" id="3.30.420.10:FF:000031">
    <property type="entry name" value="RNA exonuclease 1"/>
    <property type="match status" value="1"/>
</dbReference>
<dbReference type="Proteomes" id="UP000193467">
    <property type="component" value="Unassembled WGS sequence"/>
</dbReference>
<keyword evidence="5" id="KW-0269">Exonuclease</keyword>
<dbReference type="PANTHER" id="PTHR12801:SF115">
    <property type="entry name" value="FI18136P1-RELATED"/>
    <property type="match status" value="1"/>
</dbReference>
<sequence>MFPTRKLLKGYVCPDYDSCTLSPCLFNHDKPTPTPPPLPPSSSSVPQKRPGGAGAQAGPSKIVRTVDGGIAPPRPAAVGPAQAAARLEARRAAAPPAPAPAKPLPTNINPPRVAITTGQAHTPSPTRQKLLTALYDQFLLNYAALPDPARLSLASLHALNQELALYNRSNKQTYRNAVISALARLKKRPPAQRVEETGTLEEDAERAKRLEEEEKGKLTKERVERFVSTKEVLEKFDYVVDVPAGRGGDAPTEEGNVRKCDRCGTEFVVKAELEETPCHFHFGRQITEKIGGVKHRVWSCCPSPNAPTCQSGPHVFRDSDLAVLHSRIPFIRTGLISTASPSSPALPIIALDCELVYTTSGMALARLTVIDHNSVVVLDEHVRPQGTVLDLNTRFSGVKEEDVASAVLDARGVRDKLGELIDEDTIMVGHGLENDLKAMRIVHLRVIDTAIIFPHPNGGTWRHALRNLTREHLGKFIQDGHSGHSAVEDSEAALELVRYKMKQTAGR</sequence>
<dbReference type="AlphaFoldDB" id="A0A1Y2G0Z9"/>
<proteinExistence type="inferred from homology"/>
<feature type="region of interest" description="Disordered" evidence="7">
    <location>
        <begin position="189"/>
        <end position="208"/>
    </location>
</feature>
<evidence type="ECO:0000256" key="6">
    <source>
        <dbReference type="ARBA" id="ARBA00023242"/>
    </source>
</evidence>
<dbReference type="InterPro" id="IPR036397">
    <property type="entry name" value="RNaseH_sf"/>
</dbReference>
<keyword evidence="4" id="KW-0378">Hydrolase</keyword>
<dbReference type="CDD" id="cd06145">
    <property type="entry name" value="REX1_like"/>
    <property type="match status" value="1"/>
</dbReference>
<evidence type="ECO:0000256" key="3">
    <source>
        <dbReference type="ARBA" id="ARBA00022722"/>
    </source>
</evidence>
<evidence type="ECO:0000313" key="9">
    <source>
        <dbReference type="EMBL" id="ORY89389.1"/>
    </source>
</evidence>
<dbReference type="GO" id="GO:0003676">
    <property type="term" value="F:nucleic acid binding"/>
    <property type="evidence" value="ECO:0007669"/>
    <property type="project" value="InterPro"/>
</dbReference>
<protein>
    <submittedName>
        <fullName evidence="9">Ribonuclease H-like domain-containing protein</fullName>
    </submittedName>
</protein>
<evidence type="ECO:0000256" key="4">
    <source>
        <dbReference type="ARBA" id="ARBA00022801"/>
    </source>
</evidence>
<accession>A0A1Y2G0Z9</accession>
<evidence type="ECO:0000256" key="1">
    <source>
        <dbReference type="ARBA" id="ARBA00004123"/>
    </source>
</evidence>
<dbReference type="PANTHER" id="PTHR12801">
    <property type="entry name" value="RNA EXONUCLEASE REXO1 / RECO3 FAMILY MEMBER-RELATED"/>
    <property type="match status" value="1"/>
</dbReference>
<name>A0A1Y2G0Z9_9BASI</name>
<feature type="region of interest" description="Disordered" evidence="7">
    <location>
        <begin position="29"/>
        <end position="77"/>
    </location>
</feature>
<dbReference type="SUPFAM" id="SSF53098">
    <property type="entry name" value="Ribonuclease H-like"/>
    <property type="match status" value="1"/>
</dbReference>
<gene>
    <name evidence="9" type="ORF">BCR35DRAFT_262565</name>
</gene>
<keyword evidence="6" id="KW-0539">Nucleus</keyword>
<dbReference type="STRING" id="106004.A0A1Y2G0Z9"/>
<dbReference type="FunCoup" id="A0A1Y2G0Z9">
    <property type="interactions" value="194"/>
</dbReference>
<dbReference type="InterPro" id="IPR047021">
    <property type="entry name" value="REXO1/3/4-like"/>
</dbReference>
<reference evidence="9 10" key="1">
    <citation type="submission" date="2016-07" db="EMBL/GenBank/DDBJ databases">
        <title>Pervasive Adenine N6-methylation of Active Genes in Fungi.</title>
        <authorList>
            <consortium name="DOE Joint Genome Institute"/>
            <person name="Mondo S.J."/>
            <person name="Dannebaum R.O."/>
            <person name="Kuo R.C."/>
            <person name="Labutti K."/>
            <person name="Haridas S."/>
            <person name="Kuo A."/>
            <person name="Salamov A."/>
            <person name="Ahrendt S.R."/>
            <person name="Lipzen A."/>
            <person name="Sullivan W."/>
            <person name="Andreopoulos W.B."/>
            <person name="Clum A."/>
            <person name="Lindquist E."/>
            <person name="Daum C."/>
            <person name="Ramamoorthy G.K."/>
            <person name="Gryganskyi A."/>
            <person name="Culley D."/>
            <person name="Magnuson J.K."/>
            <person name="James T.Y."/>
            <person name="O'Malley M.A."/>
            <person name="Stajich J.E."/>
            <person name="Spatafora J.W."/>
            <person name="Visel A."/>
            <person name="Grigoriev I.V."/>
        </authorList>
    </citation>
    <scope>NUCLEOTIDE SEQUENCE [LARGE SCALE GENOMIC DNA]</scope>
    <source>
        <strain evidence="9 10">62-1032</strain>
    </source>
</reference>
<evidence type="ECO:0000256" key="7">
    <source>
        <dbReference type="SAM" id="MobiDB-lite"/>
    </source>
</evidence>
<evidence type="ECO:0000259" key="8">
    <source>
        <dbReference type="SMART" id="SM00479"/>
    </source>
</evidence>
<organism evidence="9 10">
    <name type="scientific">Leucosporidium creatinivorum</name>
    <dbReference type="NCBI Taxonomy" id="106004"/>
    <lineage>
        <taxon>Eukaryota</taxon>
        <taxon>Fungi</taxon>
        <taxon>Dikarya</taxon>
        <taxon>Basidiomycota</taxon>
        <taxon>Pucciniomycotina</taxon>
        <taxon>Microbotryomycetes</taxon>
        <taxon>Leucosporidiales</taxon>
        <taxon>Leucosporidium</taxon>
    </lineage>
</organism>
<dbReference type="InterPro" id="IPR012337">
    <property type="entry name" value="RNaseH-like_sf"/>
</dbReference>